<protein>
    <recommendedName>
        <fullName evidence="3 14">Mevalonate kinase</fullName>
        <shortName evidence="14">MK</shortName>
        <shortName evidence="14">MVK</shortName>
        <ecNumber evidence="3 14">2.7.1.36</ecNumber>
    </recommendedName>
</protein>
<keyword evidence="12 14" id="KW-0414">Isoprene biosynthesis</keyword>
<dbReference type="EMBL" id="CP002792">
    <property type="protein sequence ID" value="AEH06430.1"/>
    <property type="molecule type" value="Genomic_DNA"/>
</dbReference>
<evidence type="ECO:0000313" key="19">
    <source>
        <dbReference type="Proteomes" id="UP000009296"/>
    </source>
</evidence>
<feature type="active site" description="Proton acceptor" evidence="14">
    <location>
        <position position="225"/>
    </location>
</feature>
<dbReference type="Pfam" id="PF00288">
    <property type="entry name" value="GHMP_kinases_N"/>
    <property type="match status" value="1"/>
</dbReference>
<dbReference type="Pfam" id="PF08544">
    <property type="entry name" value="GHMP_kinases_C"/>
    <property type="match status" value="1"/>
</dbReference>
<dbReference type="STRING" id="647113.Metok_0447"/>
<dbReference type="PANTHER" id="PTHR43290:SF2">
    <property type="entry name" value="MEVALONATE KINASE"/>
    <property type="match status" value="1"/>
</dbReference>
<dbReference type="InterPro" id="IPR014721">
    <property type="entry name" value="Ribsml_uS5_D2-typ_fold_subgr"/>
</dbReference>
<dbReference type="HAMAP" id="MF_00217">
    <property type="entry name" value="Mevalonate_kinase"/>
    <property type="match status" value="1"/>
</dbReference>
<dbReference type="InterPro" id="IPR022937">
    <property type="entry name" value="Mevalonate_kinase_arc"/>
</dbReference>
<dbReference type="GO" id="GO:0005524">
    <property type="term" value="F:ATP binding"/>
    <property type="evidence" value="ECO:0007669"/>
    <property type="project" value="UniProtKB-UniRule"/>
</dbReference>
<keyword evidence="6 14" id="KW-0808">Transferase</keyword>
<feature type="compositionally biased region" description="Basic and acidic residues" evidence="15">
    <location>
        <begin position="20"/>
        <end position="32"/>
    </location>
</feature>
<dbReference type="eggNOG" id="arCOG01028">
    <property type="taxonomic scope" value="Archaea"/>
</dbReference>
<dbReference type="Proteomes" id="UP000009296">
    <property type="component" value="Chromosome"/>
</dbReference>
<dbReference type="InterPro" id="IPR006203">
    <property type="entry name" value="GHMP_knse_ATP-bd_CS"/>
</dbReference>
<evidence type="ECO:0000256" key="8">
    <source>
        <dbReference type="ARBA" id="ARBA00022777"/>
    </source>
</evidence>
<dbReference type="GO" id="GO:0000287">
    <property type="term" value="F:magnesium ion binding"/>
    <property type="evidence" value="ECO:0007669"/>
    <property type="project" value="UniProtKB-UniRule"/>
</dbReference>
<evidence type="ECO:0000259" key="17">
    <source>
        <dbReference type="Pfam" id="PF08544"/>
    </source>
</evidence>
<proteinExistence type="inferred from homology"/>
<comment type="subcellular location">
    <subcellularLocation>
        <location evidence="1 14">Cytoplasm</location>
    </subcellularLocation>
</comment>
<accession>F8AKZ5</accession>
<keyword evidence="10 14" id="KW-0460">Magnesium</keyword>
<evidence type="ECO:0000256" key="10">
    <source>
        <dbReference type="ARBA" id="ARBA00022842"/>
    </source>
</evidence>
<comment type="catalytic activity">
    <reaction evidence="14">
        <text>(R)-mevalonate + ATP = (R)-5-phosphomevalonate + ADP + H(+)</text>
        <dbReference type="Rhea" id="RHEA:17065"/>
        <dbReference type="ChEBI" id="CHEBI:15378"/>
        <dbReference type="ChEBI" id="CHEBI:30616"/>
        <dbReference type="ChEBI" id="CHEBI:36464"/>
        <dbReference type="ChEBI" id="CHEBI:58146"/>
        <dbReference type="ChEBI" id="CHEBI:456216"/>
        <dbReference type="EC" id="2.7.1.36"/>
    </reaction>
</comment>
<dbReference type="InterPro" id="IPR036554">
    <property type="entry name" value="GHMP_kinase_C_sf"/>
</dbReference>
<evidence type="ECO:0000256" key="5">
    <source>
        <dbReference type="ARBA" id="ARBA00022516"/>
    </source>
</evidence>
<dbReference type="InterPro" id="IPR006205">
    <property type="entry name" value="Mev_gal_kin"/>
</dbReference>
<gene>
    <name evidence="14" type="primary">mvk</name>
    <name evidence="18" type="ordered locus">Metok_0447</name>
</gene>
<keyword evidence="7 14" id="KW-0547">Nucleotide-binding</keyword>
<dbReference type="Gene3D" id="3.30.70.890">
    <property type="entry name" value="GHMP kinase, C-terminal domain"/>
    <property type="match status" value="1"/>
</dbReference>
<dbReference type="PRINTS" id="PR00959">
    <property type="entry name" value="MEVGALKINASE"/>
</dbReference>
<feature type="domain" description="GHMP kinase C-terminal" evidence="17">
    <location>
        <begin position="301"/>
        <end position="371"/>
    </location>
</feature>
<dbReference type="EC" id="2.7.1.36" evidence="3 14"/>
<feature type="binding site" evidence="14">
    <location>
        <begin position="174"/>
        <end position="184"/>
    </location>
    <ligand>
        <name>ATP</name>
        <dbReference type="ChEBI" id="CHEBI:30616"/>
    </ligand>
</feature>
<sequence>MGVNNIKIEKNNKSSNKSNYKNENKYDNEYDNKNSNIDRYSNNINNIIGAPSKVILFGEHAVVDGYGAISMAVDLKTMGEIVSSENENNNKNKIIIDLKDLNKNIKLNIKDLPNINIKDYENDLKYVICSLKNVANYLIKKNLLNIHDFDDYDMNINNNKKIKPFKLIISSNIPVSCGLGSSASVIITTIKSFLHANNIKLSDDEIAKIAYSVEKEVQGKASITDTATITYNTILKIKNNTFELMKNSNLHNLLKKCNFLIVHVEERKKKTAELVNEVANHPYKNEIFKSIGEIVDKAESINSMQELGKLMVKNHELLKQLGVSTEKMDKVVNIGKKYGYGAKLSGAGGGGVVVILVNNNKKEELLEHLKEIGVIDIFECKMS</sequence>
<evidence type="ECO:0000256" key="2">
    <source>
        <dbReference type="ARBA" id="ARBA00006495"/>
    </source>
</evidence>
<evidence type="ECO:0000313" key="18">
    <source>
        <dbReference type="EMBL" id="AEH06430.1"/>
    </source>
</evidence>
<name>F8AKZ5_METOI</name>
<keyword evidence="8 14" id="KW-0418">Kinase</keyword>
<keyword evidence="4 14" id="KW-0963">Cytoplasm</keyword>
<feature type="region of interest" description="Disordered" evidence="15">
    <location>
        <begin position="1"/>
        <end position="34"/>
    </location>
</feature>
<dbReference type="InterPro" id="IPR020568">
    <property type="entry name" value="Ribosomal_Su5_D2-typ_SF"/>
</dbReference>
<dbReference type="OrthoDB" id="19001at2157"/>
<evidence type="ECO:0000256" key="12">
    <source>
        <dbReference type="ARBA" id="ARBA00023229"/>
    </source>
</evidence>
<evidence type="ECO:0000256" key="3">
    <source>
        <dbReference type="ARBA" id="ARBA00012103"/>
    </source>
</evidence>
<keyword evidence="11 14" id="KW-0443">Lipid metabolism</keyword>
<dbReference type="InterPro" id="IPR006204">
    <property type="entry name" value="GHMP_kinase_N_dom"/>
</dbReference>
<dbReference type="UniPathway" id="UPA00057">
    <property type="reaction ID" value="UER00098"/>
</dbReference>
<feature type="domain" description="GHMP kinase N-terminal" evidence="16">
    <location>
        <begin position="159"/>
        <end position="231"/>
    </location>
</feature>
<comment type="function">
    <text evidence="14">Catalyzes the phosphorylation of (R)-mevalonate (MVA) to (R)-mevalonate 5-phosphate (MVAP). Functions in the mevalonate (MVA) pathway leading to isopentenyl diphosphate (IPP), a key precursor for the biosynthesis of isoprenoid compounds such as archaeal membrane lipids.</text>
</comment>
<dbReference type="KEGG" id="mok:Metok_0447"/>
<reference evidence="18" key="1">
    <citation type="submission" date="2011-05" db="EMBL/GenBank/DDBJ databases">
        <title>Complete sequence of chromosome of Methanothermococcus okinawensis IH1.</title>
        <authorList>
            <consortium name="US DOE Joint Genome Institute"/>
            <person name="Lucas S."/>
            <person name="Han J."/>
            <person name="Lapidus A."/>
            <person name="Cheng J.-F."/>
            <person name="Goodwin L."/>
            <person name="Pitluck S."/>
            <person name="Peters L."/>
            <person name="Mikhailova N."/>
            <person name="Held B."/>
            <person name="Han C."/>
            <person name="Tapia R."/>
            <person name="Land M."/>
            <person name="Hauser L."/>
            <person name="Kyrpides N."/>
            <person name="Ivanova N."/>
            <person name="Pagani I."/>
            <person name="Sieprawska-Lupa M."/>
            <person name="Takai K."/>
            <person name="Miyazaki J."/>
            <person name="Whitman W."/>
            <person name="Woyke T."/>
        </authorList>
    </citation>
    <scope>NUCLEOTIDE SEQUENCE [LARGE SCALE GENOMIC DNA]</scope>
    <source>
        <strain evidence="18">IH1</strain>
    </source>
</reference>
<evidence type="ECO:0000256" key="15">
    <source>
        <dbReference type="SAM" id="MobiDB-lite"/>
    </source>
</evidence>
<dbReference type="SUPFAM" id="SSF54211">
    <property type="entry name" value="Ribosomal protein S5 domain 2-like"/>
    <property type="match status" value="1"/>
</dbReference>
<dbReference type="AlphaFoldDB" id="F8AKZ5"/>
<dbReference type="InterPro" id="IPR013750">
    <property type="entry name" value="GHMP_kinase_C_dom"/>
</dbReference>
<comment type="cofactor">
    <cofactor evidence="14">
        <name>Mg(2+)</name>
        <dbReference type="ChEBI" id="CHEBI:18420"/>
    </cofactor>
</comment>
<organism evidence="18 19">
    <name type="scientific">Methanothermococcus okinawensis (strain DSM 14208 / JCM 11175 / IH1)</name>
    <dbReference type="NCBI Taxonomy" id="647113"/>
    <lineage>
        <taxon>Archaea</taxon>
        <taxon>Methanobacteriati</taxon>
        <taxon>Methanobacteriota</taxon>
        <taxon>Methanomada group</taxon>
        <taxon>Methanococci</taxon>
        <taxon>Methanococcales</taxon>
        <taxon>Methanococcaceae</taxon>
        <taxon>Methanothermococcus</taxon>
    </lineage>
</organism>
<dbReference type="GO" id="GO:0019287">
    <property type="term" value="P:isopentenyl diphosphate biosynthetic process, mevalonate pathway"/>
    <property type="evidence" value="ECO:0007669"/>
    <property type="project" value="UniProtKB-UniRule"/>
</dbReference>
<dbReference type="Gene3D" id="3.30.230.10">
    <property type="match status" value="1"/>
</dbReference>
<evidence type="ECO:0000256" key="13">
    <source>
        <dbReference type="ARBA" id="ARBA00029438"/>
    </source>
</evidence>
<evidence type="ECO:0000256" key="14">
    <source>
        <dbReference type="HAMAP-Rule" id="MF_00217"/>
    </source>
</evidence>
<keyword evidence="5 14" id="KW-0444">Lipid biosynthesis</keyword>
<dbReference type="GeneID" id="10772569"/>
<comment type="subunit">
    <text evidence="14">Homodimer.</text>
</comment>
<dbReference type="NCBIfam" id="TIGR00549">
    <property type="entry name" value="mevalon_kin"/>
    <property type="match status" value="1"/>
</dbReference>
<keyword evidence="9 14" id="KW-0067">ATP-binding</keyword>
<dbReference type="PANTHER" id="PTHR43290">
    <property type="entry name" value="MEVALONATE KINASE"/>
    <property type="match status" value="1"/>
</dbReference>
<keyword evidence="19" id="KW-1185">Reference proteome</keyword>
<evidence type="ECO:0000256" key="4">
    <source>
        <dbReference type="ARBA" id="ARBA00022490"/>
    </source>
</evidence>
<comment type="similarity">
    <text evidence="2 14">Belongs to the GHMP kinase family. Mevalonate kinase subfamily.</text>
</comment>
<dbReference type="GO" id="GO:0005829">
    <property type="term" value="C:cytosol"/>
    <property type="evidence" value="ECO:0007669"/>
    <property type="project" value="TreeGrafter"/>
</dbReference>
<evidence type="ECO:0000256" key="6">
    <source>
        <dbReference type="ARBA" id="ARBA00022679"/>
    </source>
</evidence>
<dbReference type="SUPFAM" id="SSF55060">
    <property type="entry name" value="GHMP Kinase, C-terminal domain"/>
    <property type="match status" value="1"/>
</dbReference>
<dbReference type="HOGENOM" id="CLU_017814_0_0_2"/>
<evidence type="ECO:0000259" key="16">
    <source>
        <dbReference type="Pfam" id="PF00288"/>
    </source>
</evidence>
<dbReference type="RefSeq" id="WP_013866616.1">
    <property type="nucleotide sequence ID" value="NC_015636.1"/>
</dbReference>
<evidence type="ECO:0000256" key="7">
    <source>
        <dbReference type="ARBA" id="ARBA00022741"/>
    </source>
</evidence>
<evidence type="ECO:0000256" key="1">
    <source>
        <dbReference type="ARBA" id="ARBA00004496"/>
    </source>
</evidence>
<dbReference type="PROSITE" id="PS00627">
    <property type="entry name" value="GHMP_KINASES_ATP"/>
    <property type="match status" value="1"/>
</dbReference>
<comment type="pathway">
    <text evidence="13 14">Isoprenoid biosynthesis; isopentenyl diphosphate biosynthesis via mevalonate pathway; isopentenyl diphosphate from (R)-mevalonate: step 1/3.</text>
</comment>
<dbReference type="GO" id="GO:0004496">
    <property type="term" value="F:mevalonate kinase activity"/>
    <property type="evidence" value="ECO:0007669"/>
    <property type="project" value="UniProtKB-UniRule"/>
</dbReference>
<evidence type="ECO:0000256" key="9">
    <source>
        <dbReference type="ARBA" id="ARBA00022840"/>
    </source>
</evidence>
<evidence type="ECO:0000256" key="11">
    <source>
        <dbReference type="ARBA" id="ARBA00023098"/>
    </source>
</evidence>